<sequence length="182" mass="21169">MELDNLKSEYQNTDSNDSKSANELSKMRCSGSHPVLKGIKKQLIFESVLWTLILIVFYDFFDGHLRVFYWNVLLILSIVLVLLHNVLGFIVVKTPINDTSIKKSLKKYLSKIKRYSIASIVSRVLAVTIFMGFLTSNVVWNTHKHWVSLVIFITMIITQVYFLNKVWNKRIKKIENQMEILG</sequence>
<reference evidence="3 4" key="1">
    <citation type="submission" date="2018-01" db="EMBL/GenBank/DDBJ databases">
        <title>Complete genome sequence of Flavivirga eckloniae ECD14 isolated from seaweed Ecklonia cava.</title>
        <authorList>
            <person name="Lee J.H."/>
            <person name="Baik K.S."/>
            <person name="Seong C.N."/>
        </authorList>
    </citation>
    <scope>NUCLEOTIDE SEQUENCE [LARGE SCALE GENOMIC DNA]</scope>
    <source>
        <strain evidence="3 4">ECD14</strain>
    </source>
</reference>
<keyword evidence="4" id="KW-1185">Reference proteome</keyword>
<gene>
    <name evidence="3" type="ORF">C1H87_14665</name>
</gene>
<dbReference type="AlphaFoldDB" id="A0A2K9PS40"/>
<evidence type="ECO:0000256" key="1">
    <source>
        <dbReference type="SAM" id="MobiDB-lite"/>
    </source>
</evidence>
<feature type="region of interest" description="Disordered" evidence="1">
    <location>
        <begin position="1"/>
        <end position="23"/>
    </location>
</feature>
<proteinExistence type="predicted"/>
<dbReference type="RefSeq" id="WP_102756532.1">
    <property type="nucleotide sequence ID" value="NZ_CP025791.1"/>
</dbReference>
<evidence type="ECO:0000256" key="2">
    <source>
        <dbReference type="SAM" id="Phobius"/>
    </source>
</evidence>
<keyword evidence="2" id="KW-1133">Transmembrane helix</keyword>
<feature type="transmembrane region" description="Helical" evidence="2">
    <location>
        <begin position="43"/>
        <end position="61"/>
    </location>
</feature>
<evidence type="ECO:0000313" key="4">
    <source>
        <dbReference type="Proteomes" id="UP000235826"/>
    </source>
</evidence>
<dbReference type="Proteomes" id="UP000235826">
    <property type="component" value="Chromosome"/>
</dbReference>
<feature type="compositionally biased region" description="Polar residues" evidence="1">
    <location>
        <begin position="8"/>
        <end position="23"/>
    </location>
</feature>
<protein>
    <submittedName>
        <fullName evidence="3">Uncharacterized protein</fullName>
    </submittedName>
</protein>
<accession>A0A2K9PS40</accession>
<evidence type="ECO:0000313" key="3">
    <source>
        <dbReference type="EMBL" id="AUP79880.1"/>
    </source>
</evidence>
<feature type="transmembrane region" description="Helical" evidence="2">
    <location>
        <begin position="112"/>
        <end position="134"/>
    </location>
</feature>
<dbReference type="OrthoDB" id="954677at2"/>
<name>A0A2K9PS40_9FLAO</name>
<dbReference type="KEGG" id="fek:C1H87_14665"/>
<organism evidence="3 4">
    <name type="scientific">Flavivirga eckloniae</name>
    <dbReference type="NCBI Taxonomy" id="1803846"/>
    <lineage>
        <taxon>Bacteria</taxon>
        <taxon>Pseudomonadati</taxon>
        <taxon>Bacteroidota</taxon>
        <taxon>Flavobacteriia</taxon>
        <taxon>Flavobacteriales</taxon>
        <taxon>Flavobacteriaceae</taxon>
        <taxon>Flavivirga</taxon>
    </lineage>
</organism>
<dbReference type="EMBL" id="CP025791">
    <property type="protein sequence ID" value="AUP79880.1"/>
    <property type="molecule type" value="Genomic_DNA"/>
</dbReference>
<feature type="transmembrane region" description="Helical" evidence="2">
    <location>
        <begin position="146"/>
        <end position="163"/>
    </location>
</feature>
<keyword evidence="2" id="KW-0472">Membrane</keyword>
<feature type="transmembrane region" description="Helical" evidence="2">
    <location>
        <begin position="67"/>
        <end position="92"/>
    </location>
</feature>
<keyword evidence="2" id="KW-0812">Transmembrane</keyword>